<gene>
    <name evidence="1" type="ORF">CGS58_13075</name>
</gene>
<comment type="caution">
    <text evidence="1">The sequence shown here is derived from an EMBL/GenBank/DDBJ whole genome shotgun (WGS) entry which is preliminary data.</text>
</comment>
<accession>A0A2A7ALW0</accession>
<evidence type="ECO:0000313" key="2">
    <source>
        <dbReference type="Proteomes" id="UP000220005"/>
    </source>
</evidence>
<protein>
    <submittedName>
        <fullName evidence="1">Uncharacterized protein</fullName>
    </submittedName>
</protein>
<reference evidence="1 2" key="1">
    <citation type="journal article" date="2017" name="Front. Microbiol.">
        <title>New Insights into the Diversity of the Genus Faecalibacterium.</title>
        <authorList>
            <person name="Benevides L."/>
            <person name="Burman S."/>
            <person name="Martin R."/>
            <person name="Robert V."/>
            <person name="Thomas M."/>
            <person name="Miquel S."/>
            <person name="Chain F."/>
            <person name="Sokol H."/>
            <person name="Bermudez-Humaran L.G."/>
            <person name="Morrison M."/>
            <person name="Langella P."/>
            <person name="Azevedo V.A."/>
            <person name="Chatel J.M."/>
            <person name="Soares S."/>
        </authorList>
    </citation>
    <scope>NUCLEOTIDE SEQUENCE [LARGE SCALE GENOMIC DNA]</scope>
    <source>
        <strain evidence="1 2">CNCM I 4575</strain>
    </source>
</reference>
<sequence>MANPLMRFLGGTSGSSMPGPLGNMAQILQQFQQFRAAFKGDPKQQVEMLRKSGQMSDAQYQQLEAMAKQIMPFLK</sequence>
<proteinExistence type="predicted"/>
<organism evidence="1 2">
    <name type="scientific">Faecalibacterium prausnitzii</name>
    <dbReference type="NCBI Taxonomy" id="853"/>
    <lineage>
        <taxon>Bacteria</taxon>
        <taxon>Bacillati</taxon>
        <taxon>Bacillota</taxon>
        <taxon>Clostridia</taxon>
        <taxon>Eubacteriales</taxon>
        <taxon>Oscillospiraceae</taxon>
        <taxon>Faecalibacterium</taxon>
    </lineage>
</organism>
<evidence type="ECO:0000313" key="1">
    <source>
        <dbReference type="EMBL" id="PDX80150.1"/>
    </source>
</evidence>
<dbReference type="AlphaFoldDB" id="A0A2A7ALW0"/>
<dbReference type="EMBL" id="NMTY01000032">
    <property type="protein sequence ID" value="PDX80150.1"/>
    <property type="molecule type" value="Genomic_DNA"/>
</dbReference>
<dbReference type="Proteomes" id="UP000220005">
    <property type="component" value="Unassembled WGS sequence"/>
</dbReference>
<name>A0A2A7ALW0_9FIRM</name>
<dbReference type="RefSeq" id="WP_097840151.1">
    <property type="nucleotide sequence ID" value="NZ_NMTY01000032.1"/>
</dbReference>